<dbReference type="AlphaFoldDB" id="A0A814MY81"/>
<dbReference type="Proteomes" id="UP000663829">
    <property type="component" value="Unassembled WGS sequence"/>
</dbReference>
<sequence>MKRFSSSTAFLEAVDSGRWSTYTITEGDFSAVVMSNVNLTWIQLPGLQLRDATIISLESKVTVSADSPPRLTVEKSVKDDGTSDDGQAITKKFKFLDIEEVQVISSTACVGQGWILVHERRCIKITKSPQDGYGVAVMRSQRQRRVEKAIVKVGGKEYLFCHFHRWKTSVDWNKISANGVFEIGLQDVVLNT</sequence>
<protein>
    <submittedName>
        <fullName evidence="2">Uncharacterized protein</fullName>
    </submittedName>
</protein>
<dbReference type="EMBL" id="CAJOBA010003362">
    <property type="protein sequence ID" value="CAF3679417.1"/>
    <property type="molecule type" value="Genomic_DNA"/>
</dbReference>
<dbReference type="EMBL" id="CAJNOQ010005080">
    <property type="protein sequence ID" value="CAF1085378.1"/>
    <property type="molecule type" value="Genomic_DNA"/>
</dbReference>
<dbReference type="Proteomes" id="UP000682733">
    <property type="component" value="Unassembled WGS sequence"/>
</dbReference>
<keyword evidence="5" id="KW-1185">Reference proteome</keyword>
<accession>A0A814MY81</accession>
<dbReference type="Proteomes" id="UP000681722">
    <property type="component" value="Unassembled WGS sequence"/>
</dbReference>
<organism evidence="2 5">
    <name type="scientific">Didymodactylos carnosus</name>
    <dbReference type="NCBI Taxonomy" id="1234261"/>
    <lineage>
        <taxon>Eukaryota</taxon>
        <taxon>Metazoa</taxon>
        <taxon>Spiralia</taxon>
        <taxon>Gnathifera</taxon>
        <taxon>Rotifera</taxon>
        <taxon>Eurotatoria</taxon>
        <taxon>Bdelloidea</taxon>
        <taxon>Philodinida</taxon>
        <taxon>Philodinidae</taxon>
        <taxon>Didymodactylos</taxon>
    </lineage>
</organism>
<evidence type="ECO:0000313" key="1">
    <source>
        <dbReference type="EMBL" id="CAF0898233.1"/>
    </source>
</evidence>
<evidence type="ECO:0000313" key="4">
    <source>
        <dbReference type="EMBL" id="CAF3850972.1"/>
    </source>
</evidence>
<reference evidence="2" key="1">
    <citation type="submission" date="2021-02" db="EMBL/GenBank/DDBJ databases">
        <authorList>
            <person name="Nowell W R."/>
        </authorList>
    </citation>
    <scope>NUCLEOTIDE SEQUENCE</scope>
</reference>
<comment type="caution">
    <text evidence="2">The sequence shown here is derived from an EMBL/GenBank/DDBJ whole genome shotgun (WGS) entry which is preliminary data.</text>
</comment>
<name>A0A814MY81_9BILA</name>
<evidence type="ECO:0000313" key="2">
    <source>
        <dbReference type="EMBL" id="CAF1085378.1"/>
    </source>
</evidence>
<evidence type="ECO:0000313" key="5">
    <source>
        <dbReference type="Proteomes" id="UP000663829"/>
    </source>
</evidence>
<dbReference type="EMBL" id="CAJNOK010003361">
    <property type="protein sequence ID" value="CAF0898233.1"/>
    <property type="molecule type" value="Genomic_DNA"/>
</dbReference>
<dbReference type="EMBL" id="CAJOBC010005080">
    <property type="protein sequence ID" value="CAF3850972.1"/>
    <property type="molecule type" value="Genomic_DNA"/>
</dbReference>
<gene>
    <name evidence="2" type="ORF">GPM918_LOCUS17979</name>
    <name evidence="1" type="ORF">OVA965_LOCUS9485</name>
    <name evidence="4" type="ORF">SRO942_LOCUS17976</name>
    <name evidence="3" type="ORF">TMI583_LOCUS9481</name>
</gene>
<dbReference type="Proteomes" id="UP000677228">
    <property type="component" value="Unassembled WGS sequence"/>
</dbReference>
<evidence type="ECO:0000313" key="3">
    <source>
        <dbReference type="EMBL" id="CAF3679417.1"/>
    </source>
</evidence>
<proteinExistence type="predicted"/>